<comment type="caution">
    <text evidence="3">The sequence shown here is derived from an EMBL/GenBank/DDBJ whole genome shotgun (WGS) entry which is preliminary data.</text>
</comment>
<sequence>MPLPKNSTPLAHGMAVYQDVGYGLRRASSQRSRQFRMPVVYSNSLTDFDNWDTMFMERLMGGITMHKPLVAPGVVLTLGNGFDFWAIRAAQEWPKCRVTAHSLLGVHKDGMNALIRSMKLADRVTYTRGDPSKELRLDYPNNTFDMVRLSYCSLNLAETEWYVFLQEVNRVLKPGGVLEVIDEDLLFPGHRPQFNGKAPLVQQGRPKSGSVPPPSTGPDSLFMLAPDTRSVDVKTIVSSPLCSTLRVDSQDDWNRSEACLSSLQHAIDMVDHSRLSRAWHEMLTSRWISASITSVLPFYLSAIFQNFRALPALEVFIGPSSTLYPVSSERFQQKFDPESFRHLRHATVKDDAESSMTWMPASEAPPHFIPSHAQMHLARMVAIVASCKEAIWGAYNKLYCEDRRSPRPNDALGKTNVLTMREEFEYYWINWECDMRSRIDMTSNIQKRLHWNVRLPPRPEPDSDSGRWLKGVNDVRGEKDLIGLASPHPEKPEVVRCVRGFVAWKFGGPVPGANPPSQQEQVSQW</sequence>
<dbReference type="AlphaFoldDB" id="A0A9P5TDJ4"/>
<dbReference type="CDD" id="cd02440">
    <property type="entry name" value="AdoMet_MTases"/>
    <property type="match status" value="1"/>
</dbReference>
<evidence type="ECO:0000256" key="1">
    <source>
        <dbReference type="SAM" id="MobiDB-lite"/>
    </source>
</evidence>
<dbReference type="OrthoDB" id="2013972at2759"/>
<feature type="domain" description="Methyltransferase" evidence="2">
    <location>
        <begin position="75"/>
        <end position="176"/>
    </location>
</feature>
<reference evidence="3" key="1">
    <citation type="submission" date="2019-10" db="EMBL/GenBank/DDBJ databases">
        <authorList>
            <consortium name="DOE Joint Genome Institute"/>
            <person name="Kuo A."/>
            <person name="Miyauchi S."/>
            <person name="Kiss E."/>
            <person name="Drula E."/>
            <person name="Kohler A."/>
            <person name="Sanchez-Garcia M."/>
            <person name="Andreopoulos B."/>
            <person name="Barry K.W."/>
            <person name="Bonito G."/>
            <person name="Buee M."/>
            <person name="Carver A."/>
            <person name="Chen C."/>
            <person name="Cichocki N."/>
            <person name="Clum A."/>
            <person name="Culley D."/>
            <person name="Crous P.W."/>
            <person name="Fauchery L."/>
            <person name="Girlanda M."/>
            <person name="Hayes R."/>
            <person name="Keri Z."/>
            <person name="LaButti K."/>
            <person name="Lipzen A."/>
            <person name="Lombard V."/>
            <person name="Magnuson J."/>
            <person name="Maillard F."/>
            <person name="Morin E."/>
            <person name="Murat C."/>
            <person name="Nolan M."/>
            <person name="Ohm R."/>
            <person name="Pangilinan J."/>
            <person name="Pereira M."/>
            <person name="Perotto S."/>
            <person name="Peter M."/>
            <person name="Riley R."/>
            <person name="Sitrit Y."/>
            <person name="Stielow B."/>
            <person name="Szollosi G."/>
            <person name="Zifcakova L."/>
            <person name="Stursova M."/>
            <person name="Spatafora J.W."/>
            <person name="Tedersoo L."/>
            <person name="Vaario L.-M."/>
            <person name="Yamada A."/>
            <person name="Yan M."/>
            <person name="Wang P."/>
            <person name="Xu J."/>
            <person name="Bruns T."/>
            <person name="Baldrian P."/>
            <person name="Vilgalys R."/>
            <person name="Henrissat B."/>
            <person name="Grigoriev I.V."/>
            <person name="Hibbett D."/>
            <person name="Nagy L.G."/>
            <person name="Martin F.M."/>
        </authorList>
    </citation>
    <scope>NUCLEOTIDE SEQUENCE</scope>
    <source>
        <strain evidence="3">Prilba</strain>
    </source>
</reference>
<protein>
    <recommendedName>
        <fullName evidence="2">Methyltransferase domain-containing protein</fullName>
    </recommendedName>
</protein>
<reference evidence="3" key="2">
    <citation type="journal article" date="2020" name="Nat. Commun.">
        <title>Large-scale genome sequencing of mycorrhizal fungi provides insights into the early evolution of symbiotic traits.</title>
        <authorList>
            <person name="Miyauchi S."/>
            <person name="Kiss E."/>
            <person name="Kuo A."/>
            <person name="Drula E."/>
            <person name="Kohler A."/>
            <person name="Sanchez-Garcia M."/>
            <person name="Morin E."/>
            <person name="Andreopoulos B."/>
            <person name="Barry K.W."/>
            <person name="Bonito G."/>
            <person name="Buee M."/>
            <person name="Carver A."/>
            <person name="Chen C."/>
            <person name="Cichocki N."/>
            <person name="Clum A."/>
            <person name="Culley D."/>
            <person name="Crous P.W."/>
            <person name="Fauchery L."/>
            <person name="Girlanda M."/>
            <person name="Hayes R.D."/>
            <person name="Keri Z."/>
            <person name="LaButti K."/>
            <person name="Lipzen A."/>
            <person name="Lombard V."/>
            <person name="Magnuson J."/>
            <person name="Maillard F."/>
            <person name="Murat C."/>
            <person name="Nolan M."/>
            <person name="Ohm R.A."/>
            <person name="Pangilinan J."/>
            <person name="Pereira M.F."/>
            <person name="Perotto S."/>
            <person name="Peter M."/>
            <person name="Pfister S."/>
            <person name="Riley R."/>
            <person name="Sitrit Y."/>
            <person name="Stielow J.B."/>
            <person name="Szollosi G."/>
            <person name="Zifcakova L."/>
            <person name="Stursova M."/>
            <person name="Spatafora J.W."/>
            <person name="Tedersoo L."/>
            <person name="Vaario L.M."/>
            <person name="Yamada A."/>
            <person name="Yan M."/>
            <person name="Wang P."/>
            <person name="Xu J."/>
            <person name="Bruns T."/>
            <person name="Baldrian P."/>
            <person name="Vilgalys R."/>
            <person name="Dunand C."/>
            <person name="Henrissat B."/>
            <person name="Grigoriev I.V."/>
            <person name="Hibbett D."/>
            <person name="Nagy L.G."/>
            <person name="Martin F.M."/>
        </authorList>
    </citation>
    <scope>NUCLEOTIDE SEQUENCE</scope>
    <source>
        <strain evidence="3">Prilba</strain>
    </source>
</reference>
<evidence type="ECO:0000259" key="2">
    <source>
        <dbReference type="Pfam" id="PF13649"/>
    </source>
</evidence>
<dbReference type="Gene3D" id="3.40.50.150">
    <property type="entry name" value="Vaccinia Virus protein VP39"/>
    <property type="match status" value="1"/>
</dbReference>
<name>A0A9P5TDJ4_9AGAM</name>
<keyword evidence="4" id="KW-1185">Reference proteome</keyword>
<feature type="region of interest" description="Disordered" evidence="1">
    <location>
        <begin position="196"/>
        <end position="218"/>
    </location>
</feature>
<proteinExistence type="predicted"/>
<dbReference type="InterPro" id="IPR029063">
    <property type="entry name" value="SAM-dependent_MTases_sf"/>
</dbReference>
<dbReference type="Proteomes" id="UP000759537">
    <property type="component" value="Unassembled WGS sequence"/>
</dbReference>
<accession>A0A9P5TDJ4</accession>
<gene>
    <name evidence="3" type="ORF">DFH94DRAFT_710851</name>
</gene>
<evidence type="ECO:0000313" key="3">
    <source>
        <dbReference type="EMBL" id="KAF8486137.1"/>
    </source>
</evidence>
<dbReference type="Pfam" id="PF13649">
    <property type="entry name" value="Methyltransf_25"/>
    <property type="match status" value="1"/>
</dbReference>
<organism evidence="3 4">
    <name type="scientific">Russula ochroleuca</name>
    <dbReference type="NCBI Taxonomy" id="152965"/>
    <lineage>
        <taxon>Eukaryota</taxon>
        <taxon>Fungi</taxon>
        <taxon>Dikarya</taxon>
        <taxon>Basidiomycota</taxon>
        <taxon>Agaricomycotina</taxon>
        <taxon>Agaricomycetes</taxon>
        <taxon>Russulales</taxon>
        <taxon>Russulaceae</taxon>
        <taxon>Russula</taxon>
    </lineage>
</organism>
<dbReference type="EMBL" id="WHVB01000002">
    <property type="protein sequence ID" value="KAF8486137.1"/>
    <property type="molecule type" value="Genomic_DNA"/>
</dbReference>
<dbReference type="InterPro" id="IPR041698">
    <property type="entry name" value="Methyltransf_25"/>
</dbReference>
<dbReference type="SUPFAM" id="SSF53335">
    <property type="entry name" value="S-adenosyl-L-methionine-dependent methyltransferases"/>
    <property type="match status" value="1"/>
</dbReference>
<evidence type="ECO:0000313" key="4">
    <source>
        <dbReference type="Proteomes" id="UP000759537"/>
    </source>
</evidence>